<dbReference type="EMBL" id="JAQSKY010000043">
    <property type="protein sequence ID" value="MDS7903388.1"/>
    <property type="molecule type" value="Genomic_DNA"/>
</dbReference>
<reference evidence="2" key="2">
    <citation type="submission" date="2023-01" db="EMBL/GenBank/DDBJ databases">
        <authorList>
            <person name="Du H."/>
            <person name="Wan W."/>
        </authorList>
    </citation>
    <scope>NUCLEOTIDE SEQUENCE</scope>
    <source>
        <strain evidence="2">HD1688</strain>
    </source>
</reference>
<accession>A0AB35Q6A0</accession>
<evidence type="ECO:0000313" key="2">
    <source>
        <dbReference type="EMBL" id="MDS7903388.1"/>
    </source>
</evidence>
<dbReference type="Pfam" id="PF22479">
    <property type="entry name" value="Pam3_gp18"/>
    <property type="match status" value="1"/>
</dbReference>
<evidence type="ECO:0000313" key="3">
    <source>
        <dbReference type="Proteomes" id="UP001249822"/>
    </source>
</evidence>
<proteinExistence type="predicted"/>
<dbReference type="RefSeq" id="WP_088401902.1">
    <property type="nucleotide sequence ID" value="NZ_CP072119.1"/>
</dbReference>
<protein>
    <recommendedName>
        <fullName evidence="1">Cyanophage baseplate Pam3 plug gp18 domain-containing protein</fullName>
    </recommendedName>
</protein>
<sequence>MSVTEIPLSPDSQSFSATLNGTEYWMRVLWRGACWFLDLMDSAGTLIIGGIPLITGADLLAQYTYLNLGFSLYVVCDDPARENPTQFDLGINSHLYAETEE</sequence>
<dbReference type="Proteomes" id="UP001249822">
    <property type="component" value="Unassembled WGS sequence"/>
</dbReference>
<comment type="caution">
    <text evidence="2">The sequence shown here is derived from an EMBL/GenBank/DDBJ whole genome shotgun (WGS) entry which is preliminary data.</text>
</comment>
<name>A0AB35Q6A0_9ENTR</name>
<gene>
    <name evidence="2" type="ORF">PTQ40_31025</name>
</gene>
<feature type="domain" description="Cyanophage baseplate Pam3 plug gp18" evidence="1">
    <location>
        <begin position="4"/>
        <end position="99"/>
    </location>
</feature>
<evidence type="ECO:0000259" key="1">
    <source>
        <dbReference type="Pfam" id="PF22479"/>
    </source>
</evidence>
<organism evidence="2 3">
    <name type="scientific">Klebsiella michiganensis</name>
    <dbReference type="NCBI Taxonomy" id="1134687"/>
    <lineage>
        <taxon>Bacteria</taxon>
        <taxon>Pseudomonadati</taxon>
        <taxon>Pseudomonadota</taxon>
        <taxon>Gammaproteobacteria</taxon>
        <taxon>Enterobacterales</taxon>
        <taxon>Enterobacteriaceae</taxon>
        <taxon>Klebsiella/Raoultella group</taxon>
        <taxon>Klebsiella</taxon>
    </lineage>
</organism>
<dbReference type="InterPro" id="IPR054252">
    <property type="entry name" value="Pam3_gp18"/>
</dbReference>
<dbReference type="AlphaFoldDB" id="A0AB35Q6A0"/>
<reference evidence="2" key="1">
    <citation type="journal article" date="2023" name="Front. Microbiol.">
        <title>Genomic characterization of carbapenem-resistant Klebsiella oxytoca complex in China: a multi-center study.</title>
        <authorList>
            <person name="Wan W."/>
            <person name="Yang X."/>
            <person name="Yu H."/>
            <person name="Wang M."/>
            <person name="Jia W."/>
            <person name="Huang B."/>
            <person name="Qu F."/>
            <person name="Shan B."/>
            <person name="Tang Y.W."/>
            <person name="Chen L."/>
            <person name="Du H."/>
        </authorList>
    </citation>
    <scope>NUCLEOTIDE SEQUENCE</scope>
    <source>
        <strain evidence="2">HD1688</strain>
    </source>
</reference>